<accession>A0A540MGA8</accession>
<evidence type="ECO:0000313" key="3">
    <source>
        <dbReference type="Proteomes" id="UP000315295"/>
    </source>
</evidence>
<comment type="caution">
    <text evidence="2">The sequence shown here is derived from an EMBL/GenBank/DDBJ whole genome shotgun (WGS) entry which is preliminary data.</text>
</comment>
<organism evidence="2 3">
    <name type="scientific">Malus baccata</name>
    <name type="common">Siberian crab apple</name>
    <name type="synonym">Pyrus baccata</name>
    <dbReference type="NCBI Taxonomy" id="106549"/>
    <lineage>
        <taxon>Eukaryota</taxon>
        <taxon>Viridiplantae</taxon>
        <taxon>Streptophyta</taxon>
        <taxon>Embryophyta</taxon>
        <taxon>Tracheophyta</taxon>
        <taxon>Spermatophyta</taxon>
        <taxon>Magnoliopsida</taxon>
        <taxon>eudicotyledons</taxon>
        <taxon>Gunneridae</taxon>
        <taxon>Pentapetalae</taxon>
        <taxon>rosids</taxon>
        <taxon>fabids</taxon>
        <taxon>Rosales</taxon>
        <taxon>Rosaceae</taxon>
        <taxon>Amygdaloideae</taxon>
        <taxon>Maleae</taxon>
        <taxon>Malus</taxon>
    </lineage>
</organism>
<keyword evidence="3" id="KW-1185">Reference proteome</keyword>
<gene>
    <name evidence="2" type="ORF">C1H46_016786</name>
</gene>
<protein>
    <submittedName>
        <fullName evidence="2">Uncharacterized protein</fullName>
    </submittedName>
</protein>
<feature type="region of interest" description="Disordered" evidence="1">
    <location>
        <begin position="33"/>
        <end position="80"/>
    </location>
</feature>
<name>A0A540MGA8_MALBA</name>
<dbReference type="EMBL" id="VIEB01000268">
    <property type="protein sequence ID" value="TQD97612.1"/>
    <property type="molecule type" value="Genomic_DNA"/>
</dbReference>
<dbReference type="Proteomes" id="UP000315295">
    <property type="component" value="Unassembled WGS sequence"/>
</dbReference>
<feature type="compositionally biased region" description="Basic and acidic residues" evidence="1">
    <location>
        <begin position="51"/>
        <end position="60"/>
    </location>
</feature>
<evidence type="ECO:0000313" key="2">
    <source>
        <dbReference type="EMBL" id="TQD97612.1"/>
    </source>
</evidence>
<evidence type="ECO:0000256" key="1">
    <source>
        <dbReference type="SAM" id="MobiDB-lite"/>
    </source>
</evidence>
<sequence>MVSSTLLAFSPEISAITAPPNSPIASALSTQALHKALQSRQKDNEDAPQLRQKDNKDEALPKPISSIQRKNKGMRRGCYF</sequence>
<dbReference type="AlphaFoldDB" id="A0A540MGA8"/>
<reference evidence="2 3" key="1">
    <citation type="journal article" date="2019" name="G3 (Bethesda)">
        <title>Sequencing of a Wild Apple (Malus baccata) Genome Unravels the Differences Between Cultivated and Wild Apple Species Regarding Disease Resistance and Cold Tolerance.</title>
        <authorList>
            <person name="Chen X."/>
        </authorList>
    </citation>
    <scope>NUCLEOTIDE SEQUENCE [LARGE SCALE GENOMIC DNA]</scope>
    <source>
        <strain evidence="3">cv. Shandingzi</strain>
        <tissue evidence="2">Leaves</tissue>
    </source>
</reference>
<proteinExistence type="predicted"/>
<feature type="compositionally biased region" description="Basic residues" evidence="1">
    <location>
        <begin position="69"/>
        <end position="80"/>
    </location>
</feature>